<dbReference type="EMBL" id="VSSQ01000072">
    <property type="protein sequence ID" value="MPL73314.1"/>
    <property type="molecule type" value="Genomic_DNA"/>
</dbReference>
<feature type="transmembrane region" description="Helical" evidence="1">
    <location>
        <begin position="61"/>
        <end position="82"/>
    </location>
</feature>
<evidence type="ECO:0008006" key="3">
    <source>
        <dbReference type="Google" id="ProtNLM"/>
    </source>
</evidence>
<feature type="transmembrane region" description="Helical" evidence="1">
    <location>
        <begin position="129"/>
        <end position="147"/>
    </location>
</feature>
<accession>A0A644U243</accession>
<proteinExistence type="predicted"/>
<protein>
    <recommendedName>
        <fullName evidence="3">DUF4293 domain-containing protein</fullName>
    </recommendedName>
</protein>
<reference evidence="2" key="1">
    <citation type="submission" date="2019-08" db="EMBL/GenBank/DDBJ databases">
        <authorList>
            <person name="Kucharzyk K."/>
            <person name="Murdoch R.W."/>
            <person name="Higgins S."/>
            <person name="Loffler F."/>
        </authorList>
    </citation>
    <scope>NUCLEOTIDE SEQUENCE</scope>
</reference>
<gene>
    <name evidence="2" type="ORF">SDC9_19113</name>
</gene>
<evidence type="ECO:0000256" key="1">
    <source>
        <dbReference type="SAM" id="Phobius"/>
    </source>
</evidence>
<dbReference type="InterPro" id="IPR025635">
    <property type="entry name" value="DUF4293"/>
</dbReference>
<keyword evidence="1" id="KW-1133">Transmembrane helix</keyword>
<keyword evidence="1" id="KW-0812">Transmembrane</keyword>
<keyword evidence="1" id="KW-0472">Membrane</keyword>
<organism evidence="2">
    <name type="scientific">bioreactor metagenome</name>
    <dbReference type="NCBI Taxonomy" id="1076179"/>
    <lineage>
        <taxon>unclassified sequences</taxon>
        <taxon>metagenomes</taxon>
        <taxon>ecological metagenomes</taxon>
    </lineage>
</organism>
<dbReference type="Pfam" id="PF14126">
    <property type="entry name" value="DUF4293"/>
    <property type="match status" value="1"/>
</dbReference>
<name>A0A644U243_9ZZZZ</name>
<sequence>MIQRIQTLWLAFIVLLSVAAFFFPIVDFTFEFKSMQTTQYYGLLPQPSTQDSEQFIQLTPVWSLVFMQIGVALIAIVSIFLYKNRPLQVKFAAGGLLFLTIYIAFLLFVKVDGLEKGITDLYAAPIVNYNKIAVSFPILQLLLFILAQRAIRKDERIVRSSDRLR</sequence>
<feature type="transmembrane region" description="Helical" evidence="1">
    <location>
        <begin position="89"/>
        <end position="109"/>
    </location>
</feature>
<feature type="transmembrane region" description="Helical" evidence="1">
    <location>
        <begin position="7"/>
        <end position="26"/>
    </location>
</feature>
<evidence type="ECO:0000313" key="2">
    <source>
        <dbReference type="EMBL" id="MPL73314.1"/>
    </source>
</evidence>
<dbReference type="AlphaFoldDB" id="A0A644U243"/>
<comment type="caution">
    <text evidence="2">The sequence shown here is derived from an EMBL/GenBank/DDBJ whole genome shotgun (WGS) entry which is preliminary data.</text>
</comment>